<evidence type="ECO:0000256" key="2">
    <source>
        <dbReference type="ARBA" id="ARBA00023136"/>
    </source>
</evidence>
<reference evidence="4 5" key="1">
    <citation type="journal article" date="2021" name="Nat. Commun.">
        <title>Incipient diploidization of the medicinal plant Perilla within 10,000 years.</title>
        <authorList>
            <person name="Zhang Y."/>
            <person name="Shen Q."/>
            <person name="Leng L."/>
            <person name="Zhang D."/>
            <person name="Chen S."/>
            <person name="Shi Y."/>
            <person name="Ning Z."/>
            <person name="Chen S."/>
        </authorList>
    </citation>
    <scope>NUCLEOTIDE SEQUENCE [LARGE SCALE GENOMIC DNA]</scope>
    <source>
        <strain evidence="5">cv. PC099</strain>
    </source>
</reference>
<comment type="subcellular location">
    <subcellularLocation>
        <location evidence="1">Membrane</location>
    </subcellularLocation>
</comment>
<name>A0AAD4NZC7_PERFH</name>
<dbReference type="PANTHER" id="PTHR31234:SF66">
    <property type="entry name" value="LATE EMBRYOGENESIS ABUNDANT PROTEIN"/>
    <property type="match status" value="1"/>
</dbReference>
<feature type="transmembrane region" description="Helical" evidence="3">
    <location>
        <begin position="13"/>
        <end position="41"/>
    </location>
</feature>
<evidence type="ECO:0000313" key="5">
    <source>
        <dbReference type="Proteomes" id="UP001190926"/>
    </source>
</evidence>
<keyword evidence="2 3" id="KW-0472">Membrane</keyword>
<organism evidence="4 5">
    <name type="scientific">Perilla frutescens var. hirtella</name>
    <name type="common">Perilla citriodora</name>
    <name type="synonym">Perilla setoyensis</name>
    <dbReference type="NCBI Taxonomy" id="608512"/>
    <lineage>
        <taxon>Eukaryota</taxon>
        <taxon>Viridiplantae</taxon>
        <taxon>Streptophyta</taxon>
        <taxon>Embryophyta</taxon>
        <taxon>Tracheophyta</taxon>
        <taxon>Spermatophyta</taxon>
        <taxon>Magnoliopsida</taxon>
        <taxon>eudicotyledons</taxon>
        <taxon>Gunneridae</taxon>
        <taxon>Pentapetalae</taxon>
        <taxon>asterids</taxon>
        <taxon>lamiids</taxon>
        <taxon>Lamiales</taxon>
        <taxon>Lamiaceae</taxon>
        <taxon>Nepetoideae</taxon>
        <taxon>Elsholtzieae</taxon>
        <taxon>Perilla</taxon>
    </lineage>
</organism>
<evidence type="ECO:0000256" key="3">
    <source>
        <dbReference type="SAM" id="Phobius"/>
    </source>
</evidence>
<keyword evidence="3" id="KW-1133">Transmembrane helix</keyword>
<comment type="caution">
    <text evidence="4">The sequence shown here is derived from an EMBL/GenBank/DDBJ whole genome shotgun (WGS) entry which is preliminary data.</text>
</comment>
<dbReference type="AlphaFoldDB" id="A0AAD4NZC7"/>
<dbReference type="GO" id="GO:0005886">
    <property type="term" value="C:plasma membrane"/>
    <property type="evidence" value="ECO:0007669"/>
    <property type="project" value="TreeGrafter"/>
</dbReference>
<dbReference type="Proteomes" id="UP001190926">
    <property type="component" value="Unassembled WGS sequence"/>
</dbReference>
<dbReference type="PANTHER" id="PTHR31234">
    <property type="entry name" value="LATE EMBRYOGENESIS ABUNDANT (LEA) HYDROXYPROLINE-RICH GLYCOPROTEIN FAMILY"/>
    <property type="match status" value="1"/>
</dbReference>
<dbReference type="GO" id="GO:0098542">
    <property type="term" value="P:defense response to other organism"/>
    <property type="evidence" value="ECO:0007669"/>
    <property type="project" value="InterPro"/>
</dbReference>
<gene>
    <name evidence="4" type="ORF">C2S53_002578</name>
</gene>
<sequence length="198" mass="22236">MPKRLGPHNHTNPLIWCLSIICAILTLLVIIAGIVVFIGYITIRPKVPQVSVPRAQLDTLYFDQASLLMVQITIVVKAENDNTRAHASFYDTFFTLSFGGQKIAILKADPFEVRANQSLELNYVVQSNSIPLNPTEAEEVNMSLKKNVIDLELKGTSRTRWTVWLIGSVKFWLHLDCQLHLPVNRTTAYPSGCSSRSQ</sequence>
<protein>
    <submittedName>
        <fullName evidence="4">Late embryogenesis abundant protein</fullName>
    </submittedName>
</protein>
<keyword evidence="5" id="KW-1185">Reference proteome</keyword>
<evidence type="ECO:0000256" key="1">
    <source>
        <dbReference type="ARBA" id="ARBA00004370"/>
    </source>
</evidence>
<proteinExistence type="predicted"/>
<keyword evidence="3" id="KW-0812">Transmembrane</keyword>
<dbReference type="InterPro" id="IPR044839">
    <property type="entry name" value="NDR1-like"/>
</dbReference>
<accession>A0AAD4NZC7</accession>
<dbReference type="EMBL" id="SDAM02003674">
    <property type="protein sequence ID" value="KAH6820420.1"/>
    <property type="molecule type" value="Genomic_DNA"/>
</dbReference>
<evidence type="ECO:0000313" key="4">
    <source>
        <dbReference type="EMBL" id="KAH6820420.1"/>
    </source>
</evidence>